<organism evidence="7 8">
    <name type="scientific">Trichuris muris</name>
    <name type="common">Mouse whipworm</name>
    <dbReference type="NCBI Taxonomy" id="70415"/>
    <lineage>
        <taxon>Eukaryota</taxon>
        <taxon>Metazoa</taxon>
        <taxon>Ecdysozoa</taxon>
        <taxon>Nematoda</taxon>
        <taxon>Enoplea</taxon>
        <taxon>Dorylaimia</taxon>
        <taxon>Trichinellida</taxon>
        <taxon>Trichuridae</taxon>
        <taxon>Trichuris</taxon>
    </lineage>
</organism>
<evidence type="ECO:0000256" key="1">
    <source>
        <dbReference type="ARBA" id="ARBA00004141"/>
    </source>
</evidence>
<accession>A0A5S6QDT1</accession>
<dbReference type="GO" id="GO:0016020">
    <property type="term" value="C:membrane"/>
    <property type="evidence" value="ECO:0007669"/>
    <property type="project" value="UniProtKB-SubCell"/>
</dbReference>
<comment type="similarity">
    <text evidence="2 6">Belongs to the peroxisomal membrane protein PXMP2/4 family.</text>
</comment>
<evidence type="ECO:0000256" key="6">
    <source>
        <dbReference type="RuleBase" id="RU363053"/>
    </source>
</evidence>
<dbReference type="GO" id="GO:0061668">
    <property type="term" value="P:mitochondrial ribosome assembly"/>
    <property type="evidence" value="ECO:0007669"/>
    <property type="project" value="TreeGrafter"/>
</dbReference>
<name>A0A5S6QDT1_TRIMR</name>
<dbReference type="PANTHER" id="PTHR11266:SF8">
    <property type="entry name" value="MPV17-LIKE PROTEIN 2"/>
    <property type="match status" value="1"/>
</dbReference>
<feature type="transmembrane region" description="Helical" evidence="6">
    <location>
        <begin position="93"/>
        <end position="116"/>
    </location>
</feature>
<dbReference type="GO" id="GO:0005739">
    <property type="term" value="C:mitochondrion"/>
    <property type="evidence" value="ECO:0007669"/>
    <property type="project" value="TreeGrafter"/>
</dbReference>
<evidence type="ECO:0000313" key="7">
    <source>
        <dbReference type="Proteomes" id="UP000046395"/>
    </source>
</evidence>
<comment type="subcellular location">
    <subcellularLocation>
        <location evidence="1">Membrane</location>
        <topology evidence="1">Multi-pass membrane protein</topology>
    </subcellularLocation>
</comment>
<dbReference type="Pfam" id="PF04117">
    <property type="entry name" value="Mpv17_PMP22"/>
    <property type="match status" value="1"/>
</dbReference>
<dbReference type="InterPro" id="IPR007248">
    <property type="entry name" value="Mpv17_PMP22"/>
</dbReference>
<proteinExistence type="inferred from homology"/>
<keyword evidence="3 6" id="KW-0812">Transmembrane</keyword>
<dbReference type="STRING" id="70415.A0A5S6QDT1"/>
<feature type="transmembrane region" description="Helical" evidence="6">
    <location>
        <begin position="164"/>
        <end position="181"/>
    </location>
</feature>
<keyword evidence="5 6" id="KW-0472">Membrane</keyword>
<dbReference type="WBParaSite" id="TMUE_1000005250.1">
    <property type="protein sequence ID" value="TMUE_1000005250.1"/>
    <property type="gene ID" value="WBGene00295252"/>
</dbReference>
<feature type="transmembrane region" description="Helical" evidence="6">
    <location>
        <begin position="136"/>
        <end position="157"/>
    </location>
</feature>
<evidence type="ECO:0000313" key="8">
    <source>
        <dbReference type="WBParaSite" id="TMUE_1000005250.1"/>
    </source>
</evidence>
<feature type="transmembrane region" description="Helical" evidence="6">
    <location>
        <begin position="20"/>
        <end position="38"/>
    </location>
</feature>
<keyword evidence="7" id="KW-1185">Reference proteome</keyword>
<evidence type="ECO:0000256" key="4">
    <source>
        <dbReference type="ARBA" id="ARBA00022989"/>
    </source>
</evidence>
<reference evidence="8" key="1">
    <citation type="submission" date="2019-12" db="UniProtKB">
        <authorList>
            <consortium name="WormBaseParasite"/>
        </authorList>
    </citation>
    <scope>IDENTIFICATION</scope>
</reference>
<keyword evidence="4 6" id="KW-1133">Transmembrane helix</keyword>
<evidence type="ECO:0000256" key="2">
    <source>
        <dbReference type="ARBA" id="ARBA00006824"/>
    </source>
</evidence>
<dbReference type="AlphaFoldDB" id="A0A5S6QDT1"/>
<evidence type="ECO:0000256" key="3">
    <source>
        <dbReference type="ARBA" id="ARBA00022692"/>
    </source>
</evidence>
<protein>
    <submittedName>
        <fullName evidence="8">Mpv17-like protein</fullName>
    </submittedName>
</protein>
<sequence length="187" mass="21181">MASLAKKILKLPGKFFTKHLLVANISSGIVIGFLGDVMQQKIKARREAKLDPGRVDITRARNLSLTTSLLSVEMHFWYKLLDRVFPKASLKHVAIKVCLDEMIMAPNFCLSMLAMVNLLEGSSWEKFTSRLKNSFGIMYLADVVIYTPVQCINFYFLPTRYRTVFVYSASALYLCIASYALHDVKGL</sequence>
<evidence type="ECO:0000256" key="5">
    <source>
        <dbReference type="ARBA" id="ARBA00023136"/>
    </source>
</evidence>
<dbReference type="PANTHER" id="PTHR11266">
    <property type="entry name" value="PEROXISOMAL MEMBRANE PROTEIN 2, PXMP2 MPV17"/>
    <property type="match status" value="1"/>
</dbReference>
<dbReference type="Proteomes" id="UP000046395">
    <property type="component" value="Unassembled WGS sequence"/>
</dbReference>